<comment type="caution">
    <text evidence="4">The sequence shown here is derived from an EMBL/GenBank/DDBJ whole genome shotgun (WGS) entry which is preliminary data.</text>
</comment>
<dbReference type="PROSITE" id="PS51257">
    <property type="entry name" value="PROKAR_LIPOPROTEIN"/>
    <property type="match status" value="1"/>
</dbReference>
<accession>A0ABS7JR44</accession>
<feature type="chain" id="PRO_5045089937" description="DNA mismatch repair protein MutT" evidence="3">
    <location>
        <begin position="20"/>
        <end position="559"/>
    </location>
</feature>
<keyword evidence="1" id="KW-0479">Metal-binding</keyword>
<evidence type="ECO:0008006" key="6">
    <source>
        <dbReference type="Google" id="ProtNLM"/>
    </source>
</evidence>
<keyword evidence="5" id="KW-1185">Reference proteome</keyword>
<keyword evidence="3" id="KW-0732">Signal</keyword>
<evidence type="ECO:0000313" key="5">
    <source>
        <dbReference type="Proteomes" id="UP000782554"/>
    </source>
</evidence>
<sequence length="559" mass="63063">MRRAILPLLLASTACAPIASETDVVSTEAPPPAQDSYDLAAQYAKLARIEMAPDTSYLSAEERDVVNLLIQASGYMDEIYLRQRFAANPQIRSAIERSRRADRDLLLKMFDRYYGAWDDLEEFHPFWGSDPLPEGAGFYPADLTREEFDAYLAAHPDQKEALLSPYTVVKREGDRLVAVPYSVKYREFLVPAARLLEQAAQRTSNPSLKKFLSLRAASFLTDDYYESEMAWMDLADTPIEVAIGPYEVYTDRLYGTKTAFESFVTLRNPEESAALAKYKHYLRDMEGNLPIEDRYKNFQRGFESPIAVADQIHGGGDNVPGVQTIAFNLPNDERVREAKGAKKVILANVLGAKYERILDPIGDVVLKQEQAALVAKKYMELETLFHELSHSLGPGTITVDGRETTVNEELKEQYSALEESKADVMGVWNILYMMDKGEIPAAEKQQLYATYFAGIFRAMRFGIDEAHGKGAALQYGYLKEKGAFTWDASANRYVVDYAKMESGLRDLLHDQLMLQANGDYEGTKAFFARYAKLDDWARGRFAAMDEIPVDIQPIYPDEV</sequence>
<dbReference type="Gene3D" id="3.30.540.30">
    <property type="match status" value="1"/>
</dbReference>
<evidence type="ECO:0000256" key="3">
    <source>
        <dbReference type="SAM" id="SignalP"/>
    </source>
</evidence>
<protein>
    <recommendedName>
        <fullName evidence="6">DNA mismatch repair protein MutT</fullName>
    </recommendedName>
</protein>
<dbReference type="Pfam" id="PF03571">
    <property type="entry name" value="Peptidase_M49"/>
    <property type="match status" value="1"/>
</dbReference>
<gene>
    <name evidence="4" type="ORF">K3181_01440</name>
</gene>
<evidence type="ECO:0000313" key="4">
    <source>
        <dbReference type="EMBL" id="MBX7500104.1"/>
    </source>
</evidence>
<evidence type="ECO:0000256" key="2">
    <source>
        <dbReference type="ARBA" id="ARBA00022801"/>
    </source>
</evidence>
<reference evidence="4 5" key="1">
    <citation type="submission" date="2021-08" db="EMBL/GenBank/DDBJ databases">
        <title>Comparative Genomics Analysis of the Genus Qipengyuania Reveals Extensive Genetic Diversity and Metabolic Versatility, Including the Description of Fifteen Novel Species.</title>
        <authorList>
            <person name="Liu Y."/>
        </authorList>
    </citation>
    <scope>NUCLEOTIDE SEQUENCE [LARGE SCALE GENOMIC DNA]</scope>
    <source>
        <strain evidence="4 5">YG27</strain>
    </source>
</reference>
<dbReference type="Proteomes" id="UP000782554">
    <property type="component" value="Unassembled WGS sequence"/>
</dbReference>
<dbReference type="EMBL" id="JAIGNU010000001">
    <property type="protein sequence ID" value="MBX7500104.1"/>
    <property type="molecule type" value="Genomic_DNA"/>
</dbReference>
<dbReference type="InterPro" id="IPR039461">
    <property type="entry name" value="Peptidase_M49"/>
</dbReference>
<organism evidence="4 5">
    <name type="scientific">Qipengyuania mesophila</name>
    <dbReference type="NCBI Taxonomy" id="2867246"/>
    <lineage>
        <taxon>Bacteria</taxon>
        <taxon>Pseudomonadati</taxon>
        <taxon>Pseudomonadota</taxon>
        <taxon>Alphaproteobacteria</taxon>
        <taxon>Sphingomonadales</taxon>
        <taxon>Erythrobacteraceae</taxon>
        <taxon>Qipengyuania</taxon>
    </lineage>
</organism>
<dbReference type="PANTHER" id="PTHR23422">
    <property type="entry name" value="DIPEPTIDYL PEPTIDASE III-RELATED"/>
    <property type="match status" value="1"/>
</dbReference>
<proteinExistence type="predicted"/>
<feature type="signal peptide" evidence="3">
    <location>
        <begin position="1"/>
        <end position="19"/>
    </location>
</feature>
<evidence type="ECO:0000256" key="1">
    <source>
        <dbReference type="ARBA" id="ARBA00022723"/>
    </source>
</evidence>
<dbReference type="RefSeq" id="WP_221600128.1">
    <property type="nucleotide sequence ID" value="NZ_JAIGNU010000001.1"/>
</dbReference>
<dbReference type="PANTHER" id="PTHR23422:SF9">
    <property type="entry name" value="ZN-DEPENDENT HYDROLASE"/>
    <property type="match status" value="1"/>
</dbReference>
<name>A0ABS7JR44_9SPHN</name>
<keyword evidence="2" id="KW-0378">Hydrolase</keyword>